<reference evidence="19" key="1">
    <citation type="journal article" date="2019" name="Int. J. Syst. Evol. Microbiol.">
        <title>The Global Catalogue of Microorganisms (GCM) 10K type strain sequencing project: providing services to taxonomists for standard genome sequencing and annotation.</title>
        <authorList>
            <consortium name="The Broad Institute Genomics Platform"/>
            <consortium name="The Broad Institute Genome Sequencing Center for Infectious Disease"/>
            <person name="Wu L."/>
            <person name="Ma J."/>
        </authorList>
    </citation>
    <scope>NUCLEOTIDE SEQUENCE [LARGE SCALE GENOMIC DNA]</scope>
    <source>
        <strain evidence="19">ICMP 257</strain>
    </source>
</reference>
<dbReference type="GO" id="GO:0005524">
    <property type="term" value="F:ATP binding"/>
    <property type="evidence" value="ECO:0007669"/>
    <property type="project" value="UniProtKB-KW"/>
</dbReference>
<dbReference type="PIRSF" id="PIRSF037434">
    <property type="entry name" value="STHK_ChrS"/>
    <property type="match status" value="1"/>
</dbReference>
<gene>
    <name evidence="18" type="ORF">ACFPL4_35590</name>
</gene>
<dbReference type="InterPro" id="IPR004358">
    <property type="entry name" value="Sig_transdc_His_kin-like_C"/>
</dbReference>
<feature type="transmembrane region" description="Helical" evidence="16">
    <location>
        <begin position="78"/>
        <end position="99"/>
    </location>
</feature>
<comment type="caution">
    <text evidence="18">The sequence shown here is derived from an EMBL/GenBank/DDBJ whole genome shotgun (WGS) entry which is preliminary data.</text>
</comment>
<evidence type="ECO:0000256" key="9">
    <source>
        <dbReference type="ARBA" id="ARBA00022723"/>
    </source>
</evidence>
<keyword evidence="16" id="KW-0472">Membrane</keyword>
<evidence type="ECO:0000256" key="11">
    <source>
        <dbReference type="ARBA" id="ARBA00023004"/>
    </source>
</evidence>
<evidence type="ECO:0000259" key="17">
    <source>
        <dbReference type="PROSITE" id="PS50109"/>
    </source>
</evidence>
<dbReference type="CDD" id="cd16917">
    <property type="entry name" value="HATPase_UhpB-NarQ-NarX-like"/>
    <property type="match status" value="1"/>
</dbReference>
<evidence type="ECO:0000256" key="5">
    <source>
        <dbReference type="ARBA" id="ARBA00017322"/>
    </source>
</evidence>
<dbReference type="GeneID" id="31237664"/>
<feature type="transmembrane region" description="Helical" evidence="16">
    <location>
        <begin position="147"/>
        <end position="165"/>
    </location>
</feature>
<comment type="catalytic activity">
    <reaction evidence="1">
        <text>ATP + protein L-histidine = ADP + protein N-phospho-L-histidine.</text>
        <dbReference type="EC" id="2.7.13.3"/>
    </reaction>
</comment>
<dbReference type="SUPFAM" id="SSF55874">
    <property type="entry name" value="ATPase domain of HSP90 chaperone/DNA topoisomerase II/histidine kinase"/>
    <property type="match status" value="1"/>
</dbReference>
<dbReference type="Gene3D" id="1.20.5.1930">
    <property type="match status" value="1"/>
</dbReference>
<feature type="domain" description="Histidine kinase" evidence="17">
    <location>
        <begin position="248"/>
        <end position="436"/>
    </location>
</feature>
<keyword evidence="8" id="KW-0808">Transferase</keyword>
<keyword evidence="16" id="KW-0812">Transmembrane</keyword>
<dbReference type="SMART" id="SM00387">
    <property type="entry name" value="HATPase_c"/>
    <property type="match status" value="1"/>
</dbReference>
<dbReference type="InterPro" id="IPR017205">
    <property type="entry name" value="Sig_transdc_His_kinase_ChrS"/>
</dbReference>
<dbReference type="PROSITE" id="PS50109">
    <property type="entry name" value="HIS_KIN"/>
    <property type="match status" value="1"/>
</dbReference>
<dbReference type="EMBL" id="JBHSJE010000020">
    <property type="protein sequence ID" value="MFC4983592.1"/>
    <property type="molecule type" value="Genomic_DNA"/>
</dbReference>
<name>A0ABV9VIE4_STRAZ</name>
<evidence type="ECO:0000313" key="18">
    <source>
        <dbReference type="EMBL" id="MFC4983592.1"/>
    </source>
</evidence>
<dbReference type="PANTHER" id="PTHR24421">
    <property type="entry name" value="NITRATE/NITRITE SENSOR PROTEIN NARX-RELATED"/>
    <property type="match status" value="1"/>
</dbReference>
<evidence type="ECO:0000313" key="19">
    <source>
        <dbReference type="Proteomes" id="UP001595908"/>
    </source>
</evidence>
<evidence type="ECO:0000256" key="4">
    <source>
        <dbReference type="ARBA" id="ARBA00012438"/>
    </source>
</evidence>
<dbReference type="RefSeq" id="WP_051710266.1">
    <property type="nucleotide sequence ID" value="NZ_JBHSJE010000020.1"/>
</dbReference>
<dbReference type="InterPro" id="IPR011712">
    <property type="entry name" value="Sig_transdc_His_kin_sub3_dim/P"/>
</dbReference>
<dbReference type="InterPro" id="IPR005467">
    <property type="entry name" value="His_kinase_dom"/>
</dbReference>
<organism evidence="18 19">
    <name type="scientific">Streptomyces atroolivaceus</name>
    <dbReference type="NCBI Taxonomy" id="66869"/>
    <lineage>
        <taxon>Bacteria</taxon>
        <taxon>Bacillati</taxon>
        <taxon>Actinomycetota</taxon>
        <taxon>Actinomycetes</taxon>
        <taxon>Kitasatosporales</taxon>
        <taxon>Streptomycetaceae</taxon>
        <taxon>Streptomyces</taxon>
    </lineage>
</organism>
<dbReference type="Pfam" id="PF02518">
    <property type="entry name" value="HATPase_c"/>
    <property type="match status" value="1"/>
</dbReference>
<dbReference type="InterPro" id="IPR050482">
    <property type="entry name" value="Sensor_HK_TwoCompSys"/>
</dbReference>
<evidence type="ECO:0000256" key="3">
    <source>
        <dbReference type="ARBA" id="ARBA00004496"/>
    </source>
</evidence>
<keyword evidence="12" id="KW-0902">Two-component regulatory system</keyword>
<dbReference type="InterPro" id="IPR003594">
    <property type="entry name" value="HATPase_dom"/>
</dbReference>
<evidence type="ECO:0000256" key="2">
    <source>
        <dbReference type="ARBA" id="ARBA00001966"/>
    </source>
</evidence>
<keyword evidence="10" id="KW-0418">Kinase</keyword>
<keyword evidence="11" id="KW-0408">Iron</keyword>
<evidence type="ECO:0000256" key="6">
    <source>
        <dbReference type="ARBA" id="ARBA00022485"/>
    </source>
</evidence>
<keyword evidence="6" id="KW-0004">4Fe-4S</keyword>
<keyword evidence="9" id="KW-0479">Metal-binding</keyword>
<keyword evidence="13" id="KW-0411">Iron-sulfur</keyword>
<keyword evidence="18" id="KW-0067">ATP-binding</keyword>
<proteinExistence type="predicted"/>
<comment type="subcellular location">
    <subcellularLocation>
        <location evidence="3">Cytoplasm</location>
    </subcellularLocation>
</comment>
<evidence type="ECO:0000256" key="14">
    <source>
        <dbReference type="ARBA" id="ARBA00024827"/>
    </source>
</evidence>
<protein>
    <recommendedName>
        <fullName evidence="5">Oxygen sensor histidine kinase NreB</fullName>
        <ecNumber evidence="4">2.7.13.3</ecNumber>
    </recommendedName>
    <alternativeName>
        <fullName evidence="15">Nitrogen regulation protein B</fullName>
    </alternativeName>
</protein>
<evidence type="ECO:0000256" key="7">
    <source>
        <dbReference type="ARBA" id="ARBA00022490"/>
    </source>
</evidence>
<evidence type="ECO:0000256" key="12">
    <source>
        <dbReference type="ARBA" id="ARBA00023012"/>
    </source>
</evidence>
<evidence type="ECO:0000256" key="10">
    <source>
        <dbReference type="ARBA" id="ARBA00022777"/>
    </source>
</evidence>
<dbReference type="InterPro" id="IPR036890">
    <property type="entry name" value="HATPase_C_sf"/>
</dbReference>
<keyword evidence="18" id="KW-0547">Nucleotide-binding</keyword>
<comment type="function">
    <text evidence="14">Member of the two-component regulatory system NreB/NreC involved in the control of dissimilatory nitrate/nitrite reduction in response to oxygen. NreB functions as a direct oxygen sensor histidine kinase which is autophosphorylated, in the absence of oxygen, probably at the conserved histidine residue, and transfers its phosphate group probably to a conserved aspartate residue of NreC. NreB/NreC activates the expression of the nitrate (narGHJI) and nitrite (nir) reductase operons, as well as the putative nitrate transporter gene narT.</text>
</comment>
<keyword evidence="7" id="KW-0963">Cytoplasm</keyword>
<accession>A0ABV9VIE4</accession>
<evidence type="ECO:0000256" key="15">
    <source>
        <dbReference type="ARBA" id="ARBA00030800"/>
    </source>
</evidence>
<dbReference type="Pfam" id="PF07730">
    <property type="entry name" value="HisKA_3"/>
    <property type="match status" value="1"/>
</dbReference>
<dbReference type="Gene3D" id="3.30.565.10">
    <property type="entry name" value="Histidine kinase-like ATPase, C-terminal domain"/>
    <property type="match status" value="1"/>
</dbReference>
<dbReference type="PRINTS" id="PR00344">
    <property type="entry name" value="BCTRLSENSOR"/>
</dbReference>
<dbReference type="PANTHER" id="PTHR24421:SF62">
    <property type="entry name" value="SENSORY TRANSDUCTION HISTIDINE KINASE"/>
    <property type="match status" value="1"/>
</dbReference>
<dbReference type="EC" id="2.7.13.3" evidence="4"/>
<feature type="transmembrane region" description="Helical" evidence="16">
    <location>
        <begin position="177"/>
        <end position="199"/>
    </location>
</feature>
<evidence type="ECO:0000256" key="8">
    <source>
        <dbReference type="ARBA" id="ARBA00022679"/>
    </source>
</evidence>
<evidence type="ECO:0000256" key="16">
    <source>
        <dbReference type="SAM" id="Phobius"/>
    </source>
</evidence>
<keyword evidence="16" id="KW-1133">Transmembrane helix</keyword>
<sequence>MTRNARAGEPPTFATHECAVAEEAEIANRSRLAWKEEQLRVWDLLQLFTPWLLLTISTAIYFSWVLPASGEHFLPEGASVLGLVAVSVPWVLFGHTLPIRKRTLRPVSAGFFLAGLLALCVTLMAYSDIFLVFTIAGFFHAYLLRPWPLGVLGVLATSVALNGSAMRVWADPTPGTLAEFILIVAVQTAAIGVGILLTARSEPEERKREKLVERLEAALHENAGLHAQLVAQARESGAQDERQRLAGEIHDTLAQGLAGIITQLQAAERSARVRGESEEHVARALRLARSSLTEARRSVRALAPQELGRAHLPDALRTLTERWSRDEGMSAQMEVTGTREPLSPAIEVSLFRVAQESLTNVAKHADASRVGVTLSYTGTEVLLDVRDDGRGFAKGVGTGFGLTSMRQRIRGVGGHIEVQSAPGEGTSVSVRVPAIAPGGPRAQGETDR</sequence>
<dbReference type="Proteomes" id="UP001595908">
    <property type="component" value="Unassembled WGS sequence"/>
</dbReference>
<feature type="transmembrane region" description="Helical" evidence="16">
    <location>
        <begin position="44"/>
        <end position="66"/>
    </location>
</feature>
<feature type="transmembrane region" description="Helical" evidence="16">
    <location>
        <begin position="111"/>
        <end position="141"/>
    </location>
</feature>
<comment type="cofactor">
    <cofactor evidence="2">
        <name>[4Fe-4S] cluster</name>
        <dbReference type="ChEBI" id="CHEBI:49883"/>
    </cofactor>
</comment>
<evidence type="ECO:0000256" key="13">
    <source>
        <dbReference type="ARBA" id="ARBA00023014"/>
    </source>
</evidence>
<evidence type="ECO:0000256" key="1">
    <source>
        <dbReference type="ARBA" id="ARBA00000085"/>
    </source>
</evidence>
<keyword evidence="19" id="KW-1185">Reference proteome</keyword>